<dbReference type="NCBIfam" id="TIGR02448">
    <property type="entry name" value="conserverd hypothetical protein"/>
    <property type="match status" value="1"/>
</dbReference>
<accession>A0A0F9U239</accession>
<dbReference type="AlphaFoldDB" id="A0A0F9U239"/>
<gene>
    <name evidence="1" type="ORF">LCGC14_0259570</name>
</gene>
<evidence type="ECO:0000313" key="1">
    <source>
        <dbReference type="EMBL" id="KKN87280.1"/>
    </source>
</evidence>
<protein>
    <recommendedName>
        <fullName evidence="2">Holliday junction resolvasome, helicase subunit</fullName>
    </recommendedName>
</protein>
<dbReference type="EMBL" id="LAZR01000139">
    <property type="protein sequence ID" value="KKN87280.1"/>
    <property type="molecule type" value="Genomic_DNA"/>
</dbReference>
<dbReference type="InterPro" id="IPR012661">
    <property type="entry name" value="CHP02448"/>
</dbReference>
<organism evidence="1">
    <name type="scientific">marine sediment metagenome</name>
    <dbReference type="NCBI Taxonomy" id="412755"/>
    <lineage>
        <taxon>unclassified sequences</taxon>
        <taxon>metagenomes</taxon>
        <taxon>ecological metagenomes</taxon>
    </lineage>
</organism>
<proteinExistence type="predicted"/>
<name>A0A0F9U239_9ZZZZ</name>
<evidence type="ECO:0008006" key="2">
    <source>
        <dbReference type="Google" id="ProtNLM"/>
    </source>
</evidence>
<comment type="caution">
    <text evidence="1">The sequence shown here is derived from an EMBL/GenBank/DDBJ whole genome shotgun (WGS) entry which is preliminary data.</text>
</comment>
<sequence>MKACFVLLIVAMTGVSVASLASSDIGTAGSLGSSLVNAEQGLGESTSSSLASAKVVLQAREDAARFVGTDGAVRGVSLEAALVHIRAERSELEATDMQLAKAILAL</sequence>
<dbReference type="Pfam" id="PF09498">
    <property type="entry name" value="DUF2388"/>
    <property type="match status" value="1"/>
</dbReference>
<reference evidence="1" key="1">
    <citation type="journal article" date="2015" name="Nature">
        <title>Complex archaea that bridge the gap between prokaryotes and eukaryotes.</title>
        <authorList>
            <person name="Spang A."/>
            <person name="Saw J.H."/>
            <person name="Jorgensen S.L."/>
            <person name="Zaremba-Niedzwiedzka K."/>
            <person name="Martijn J."/>
            <person name="Lind A.E."/>
            <person name="van Eijk R."/>
            <person name="Schleper C."/>
            <person name="Guy L."/>
            <person name="Ettema T.J."/>
        </authorList>
    </citation>
    <scope>NUCLEOTIDE SEQUENCE</scope>
</reference>